<comment type="caution">
    <text evidence="2">The sequence shown here is derived from an EMBL/GenBank/DDBJ whole genome shotgun (WGS) entry which is preliminary data.</text>
</comment>
<dbReference type="Pfam" id="PF13325">
    <property type="entry name" value="MCRS_N"/>
    <property type="match status" value="1"/>
</dbReference>
<dbReference type="InterPro" id="IPR025999">
    <property type="entry name" value="MCRS_N"/>
</dbReference>
<protein>
    <recommendedName>
        <fullName evidence="1">Microspherule protein N-terminal domain-containing protein</fullName>
    </recommendedName>
</protein>
<accession>A0ABR2G8E4</accession>
<keyword evidence="3" id="KW-1185">Reference proteome</keyword>
<evidence type="ECO:0000313" key="2">
    <source>
        <dbReference type="EMBL" id="KAK8596673.1"/>
    </source>
</evidence>
<dbReference type="PANTHER" id="PTHR13233:SF0">
    <property type="entry name" value="MICROSPHERULE PROTEIN 1"/>
    <property type="match status" value="1"/>
</dbReference>
<sequence length="418" mass="45371">MGALAPVVPSWIPEDDLLLKKAIEAGASLESLAKGAVQFSRKFTIMELQARLHFLLYDPVISEVSSSGIVEFEHSASSRAGNANDSISLSGKRKSESVSSCCYASCKKNRTEDLSFLVEPNDSNSVGLEVEPLPGNLISDHSGVQETNLSVMDCPFPQIQESPHTLGEYQLLVESGTCPEELHESKEFPVHSLFEDDDLIIKPSSLLDQINNDEENLCSGFEGNQVFKSPIVEYGLSIWRTDEGLSASAIPTDDGLEEIVLHGVDIYAPPADHVSGHNVVGTDSQIKSEIQCQASEILMVDKDYLMEITNTLMNDEPFFLDVDAKYVIDKSFFDGLSSLLASSPKNGDQDQMTEAVTIETQDDLANISCSGLGESDEVAGACPVDGTVSCTLNSEDPEVPCNEDVVFPKQLCRLTVSY</sequence>
<evidence type="ECO:0000313" key="3">
    <source>
        <dbReference type="Proteomes" id="UP001472677"/>
    </source>
</evidence>
<organism evidence="2 3">
    <name type="scientific">Hibiscus sabdariffa</name>
    <name type="common">roselle</name>
    <dbReference type="NCBI Taxonomy" id="183260"/>
    <lineage>
        <taxon>Eukaryota</taxon>
        <taxon>Viridiplantae</taxon>
        <taxon>Streptophyta</taxon>
        <taxon>Embryophyta</taxon>
        <taxon>Tracheophyta</taxon>
        <taxon>Spermatophyta</taxon>
        <taxon>Magnoliopsida</taxon>
        <taxon>eudicotyledons</taxon>
        <taxon>Gunneridae</taxon>
        <taxon>Pentapetalae</taxon>
        <taxon>rosids</taxon>
        <taxon>malvids</taxon>
        <taxon>Malvales</taxon>
        <taxon>Malvaceae</taxon>
        <taxon>Malvoideae</taxon>
        <taxon>Hibiscus</taxon>
    </lineage>
</organism>
<dbReference type="Proteomes" id="UP001472677">
    <property type="component" value="Unassembled WGS sequence"/>
</dbReference>
<dbReference type="EMBL" id="JBBPBM010000002">
    <property type="protein sequence ID" value="KAK8596673.1"/>
    <property type="molecule type" value="Genomic_DNA"/>
</dbReference>
<name>A0ABR2G8E4_9ROSI</name>
<dbReference type="InterPro" id="IPR037912">
    <property type="entry name" value="MCRS1"/>
</dbReference>
<gene>
    <name evidence="2" type="ORF">V6N12_065153</name>
</gene>
<proteinExistence type="predicted"/>
<reference evidence="2 3" key="1">
    <citation type="journal article" date="2024" name="G3 (Bethesda)">
        <title>Genome assembly of Hibiscus sabdariffa L. provides insights into metabolisms of medicinal natural products.</title>
        <authorList>
            <person name="Kim T."/>
        </authorList>
    </citation>
    <scope>NUCLEOTIDE SEQUENCE [LARGE SCALE GENOMIC DNA]</scope>
    <source>
        <strain evidence="2">TK-2024</strain>
        <tissue evidence="2">Old leaves</tissue>
    </source>
</reference>
<feature type="domain" description="Microspherule protein N-terminal" evidence="1">
    <location>
        <begin position="11"/>
        <end position="73"/>
    </location>
</feature>
<dbReference type="PANTHER" id="PTHR13233">
    <property type="entry name" value="MICROSPHERULE PROTEIN 1"/>
    <property type="match status" value="1"/>
</dbReference>
<evidence type="ECO:0000259" key="1">
    <source>
        <dbReference type="Pfam" id="PF13325"/>
    </source>
</evidence>